<protein>
    <recommendedName>
        <fullName evidence="2">Peptidase M1 membrane alanine aminopeptidase domain-containing protein</fullName>
    </recommendedName>
</protein>
<dbReference type="InterPro" id="IPR027268">
    <property type="entry name" value="Peptidase_M4/M1_CTD_sf"/>
</dbReference>
<dbReference type="Gene3D" id="1.10.390.10">
    <property type="entry name" value="Neutral Protease Domain 2"/>
    <property type="match status" value="1"/>
</dbReference>
<evidence type="ECO:0000256" key="1">
    <source>
        <dbReference type="SAM" id="SignalP"/>
    </source>
</evidence>
<evidence type="ECO:0000259" key="2">
    <source>
        <dbReference type="Pfam" id="PF01433"/>
    </source>
</evidence>
<dbReference type="STRING" id="1419482.SAMN05444266_111131"/>
<feature type="domain" description="Peptidase M1 membrane alanine aminopeptidase" evidence="2">
    <location>
        <begin position="384"/>
        <end position="527"/>
    </location>
</feature>
<dbReference type="InterPro" id="IPR014782">
    <property type="entry name" value="Peptidase_M1_dom"/>
</dbReference>
<gene>
    <name evidence="3" type="ORF">SAMN05444266_111131</name>
</gene>
<evidence type="ECO:0000313" key="3">
    <source>
        <dbReference type="EMBL" id="SHM81413.1"/>
    </source>
</evidence>
<dbReference type="EMBL" id="FRBL01000011">
    <property type="protein sequence ID" value="SHM81413.1"/>
    <property type="molecule type" value="Genomic_DNA"/>
</dbReference>
<proteinExistence type="predicted"/>
<feature type="signal peptide" evidence="1">
    <location>
        <begin position="1"/>
        <end position="19"/>
    </location>
</feature>
<dbReference type="Proteomes" id="UP000184420">
    <property type="component" value="Unassembled WGS sequence"/>
</dbReference>
<accession>A0A1M7LUH3</accession>
<evidence type="ECO:0000313" key="4">
    <source>
        <dbReference type="Proteomes" id="UP000184420"/>
    </source>
</evidence>
<dbReference type="AlphaFoldDB" id="A0A1M7LUH3"/>
<name>A0A1M7LUH3_9BACT</name>
<dbReference type="OrthoDB" id="9814383at2"/>
<organism evidence="3 4">
    <name type="scientific">Chitinophaga jiangningensis</name>
    <dbReference type="NCBI Taxonomy" id="1419482"/>
    <lineage>
        <taxon>Bacteria</taxon>
        <taxon>Pseudomonadati</taxon>
        <taxon>Bacteroidota</taxon>
        <taxon>Chitinophagia</taxon>
        <taxon>Chitinophagales</taxon>
        <taxon>Chitinophagaceae</taxon>
        <taxon>Chitinophaga</taxon>
    </lineage>
</organism>
<keyword evidence="4" id="KW-1185">Reference proteome</keyword>
<dbReference type="SUPFAM" id="SSF55486">
    <property type="entry name" value="Metalloproteases ('zincins'), catalytic domain"/>
    <property type="match status" value="1"/>
</dbReference>
<dbReference type="CDD" id="cd09604">
    <property type="entry name" value="M1_APN_like"/>
    <property type="match status" value="1"/>
</dbReference>
<keyword evidence="1" id="KW-0732">Signal</keyword>
<dbReference type="Pfam" id="PF01433">
    <property type="entry name" value="Peptidase_M1"/>
    <property type="match status" value="1"/>
</dbReference>
<feature type="chain" id="PRO_5009928041" description="Peptidase M1 membrane alanine aminopeptidase domain-containing protein" evidence="1">
    <location>
        <begin position="20"/>
        <end position="615"/>
    </location>
</feature>
<dbReference type="RefSeq" id="WP_073086770.1">
    <property type="nucleotide sequence ID" value="NZ_FRBL01000011.1"/>
</dbReference>
<reference evidence="3 4" key="1">
    <citation type="submission" date="2016-11" db="EMBL/GenBank/DDBJ databases">
        <authorList>
            <person name="Jaros S."/>
            <person name="Januszkiewicz K."/>
            <person name="Wedrychowicz H."/>
        </authorList>
    </citation>
    <scope>NUCLEOTIDE SEQUENCE [LARGE SCALE GENOMIC DNA]</scope>
    <source>
        <strain evidence="3 4">DSM 27406</strain>
    </source>
</reference>
<dbReference type="GO" id="GO:0008270">
    <property type="term" value="F:zinc ion binding"/>
    <property type="evidence" value="ECO:0007669"/>
    <property type="project" value="InterPro"/>
</dbReference>
<sequence length="615" mass="69970">MRKYLLLLATMWSSYNVVAQQLYMPRNIRHAYSAKTRDQSGLPGQNYWQNKGRYDIQMKLAPPSRTVTGTESIVYVNNSPDTLKHLCIRMNTNLHKYQAPRSGYHSMDFLDSGMVIDKFVYNGQELKFNNDVGTAAKIRLPRPLVARDSAKIEISWHYDLSKESGREGMIDSTTAFLAYAYPRIAVYDDYNGWDDIPHTDRAEFYNDFNDYTVAITVPKNFVVWGTGDLLNGGEVLQPLVAQRLKESYVADKTMQIATLQDMLDGKVTAQRDWNTWRFAVNHIVDVTYGVSDHYVWDAGSALLDTATGRRASMQAAYNDTAADFRKSVEFGRYALGWFSNHWPGIAYPYPVMTAFQGYADMEYPMMVNDGNVGDLGFAQLLQDHEMAHTYFPFYMGINETRYAFMDEGWATTFEYLIGIAEKGQEVADEFYKEFRVKRYISDPSTEEDQPVISMSTQVSGMGYGSNSYGKASLAYLAVKDLLGDALFKKCLHHYMHTWNGKHPIPWDFFNSFNAAAGKNLNWFWHNWFFTNNYIDLAVGPVKGKTVTIRNVGGFAIPFDLVVTDAAGKEVRKHYTPAIWEKNQQVVTLPVPDKVRSVRVEGGLYMDATPGDNVSK</sequence>
<dbReference type="GO" id="GO:0008237">
    <property type="term" value="F:metallopeptidase activity"/>
    <property type="evidence" value="ECO:0007669"/>
    <property type="project" value="InterPro"/>
</dbReference>